<name>A0AAV9R974_9TELE</name>
<organism evidence="1 2">
    <name type="scientific">Crenichthys baileyi</name>
    <name type="common">White River springfish</name>
    <dbReference type="NCBI Taxonomy" id="28760"/>
    <lineage>
        <taxon>Eukaryota</taxon>
        <taxon>Metazoa</taxon>
        <taxon>Chordata</taxon>
        <taxon>Craniata</taxon>
        <taxon>Vertebrata</taxon>
        <taxon>Euteleostomi</taxon>
        <taxon>Actinopterygii</taxon>
        <taxon>Neopterygii</taxon>
        <taxon>Teleostei</taxon>
        <taxon>Neoteleostei</taxon>
        <taxon>Acanthomorphata</taxon>
        <taxon>Ovalentaria</taxon>
        <taxon>Atherinomorphae</taxon>
        <taxon>Cyprinodontiformes</taxon>
        <taxon>Goodeidae</taxon>
        <taxon>Crenichthys</taxon>
    </lineage>
</organism>
<dbReference type="Proteomes" id="UP001311232">
    <property type="component" value="Unassembled WGS sequence"/>
</dbReference>
<evidence type="ECO:0000313" key="1">
    <source>
        <dbReference type="EMBL" id="KAK5604892.1"/>
    </source>
</evidence>
<dbReference type="AlphaFoldDB" id="A0AAV9R974"/>
<evidence type="ECO:0000313" key="2">
    <source>
        <dbReference type="Proteomes" id="UP001311232"/>
    </source>
</evidence>
<reference evidence="1 2" key="1">
    <citation type="submission" date="2021-06" db="EMBL/GenBank/DDBJ databases">
        <authorList>
            <person name="Palmer J.M."/>
        </authorList>
    </citation>
    <scope>NUCLEOTIDE SEQUENCE [LARGE SCALE GENOMIC DNA]</scope>
    <source>
        <strain evidence="1 2">MEX-2019</strain>
        <tissue evidence="1">Muscle</tissue>
    </source>
</reference>
<comment type="caution">
    <text evidence="1">The sequence shown here is derived from an EMBL/GenBank/DDBJ whole genome shotgun (WGS) entry which is preliminary data.</text>
</comment>
<dbReference type="EMBL" id="JAHHUM010002321">
    <property type="protein sequence ID" value="KAK5604892.1"/>
    <property type="molecule type" value="Genomic_DNA"/>
</dbReference>
<proteinExistence type="predicted"/>
<protein>
    <submittedName>
        <fullName evidence="1">Uncharacterized protein</fullName>
    </submittedName>
</protein>
<sequence length="71" mass="8050">MRRAEALFQNPVTAFNPMNWVGFVSNSKPTLMLLVTNSCRPGGHLKDGPAELEALQHWIVGCRSLKYMYKK</sequence>
<accession>A0AAV9R974</accession>
<gene>
    <name evidence="1" type="ORF">CRENBAI_007369</name>
</gene>
<keyword evidence="2" id="KW-1185">Reference proteome</keyword>